<gene>
    <name evidence="1" type="ORF">HNQ94_002939</name>
</gene>
<dbReference type="Proteomes" id="UP000581688">
    <property type="component" value="Unassembled WGS sequence"/>
</dbReference>
<dbReference type="Gene3D" id="3.40.50.720">
    <property type="entry name" value="NAD(P)-binding Rossmann-like Domain"/>
    <property type="match status" value="1"/>
</dbReference>
<proteinExistence type="predicted"/>
<dbReference type="AlphaFoldDB" id="A0A841Q841"/>
<protein>
    <submittedName>
        <fullName evidence="1">NAD(P)-dependent dehydrogenase (Short-subunit alcohol dehydrogenase family)</fullName>
    </submittedName>
</protein>
<evidence type="ECO:0000313" key="2">
    <source>
        <dbReference type="Proteomes" id="UP000581688"/>
    </source>
</evidence>
<accession>A0A841Q841</accession>
<organism evidence="1 2">
    <name type="scientific">Salirhabdus euzebyi</name>
    <dbReference type="NCBI Taxonomy" id="394506"/>
    <lineage>
        <taxon>Bacteria</taxon>
        <taxon>Bacillati</taxon>
        <taxon>Bacillota</taxon>
        <taxon>Bacilli</taxon>
        <taxon>Bacillales</taxon>
        <taxon>Bacillaceae</taxon>
        <taxon>Salirhabdus</taxon>
    </lineage>
</organism>
<keyword evidence="2" id="KW-1185">Reference proteome</keyword>
<dbReference type="InterPro" id="IPR036291">
    <property type="entry name" value="NAD(P)-bd_dom_sf"/>
</dbReference>
<dbReference type="SUPFAM" id="SSF51735">
    <property type="entry name" value="NAD(P)-binding Rossmann-fold domains"/>
    <property type="match status" value="1"/>
</dbReference>
<sequence length="39" mass="4190">MPDLKNQIILINGANRGQGKAIAQHLASLGASRNWCSEL</sequence>
<name>A0A841Q841_9BACI</name>
<dbReference type="EMBL" id="JACHGH010000009">
    <property type="protein sequence ID" value="MBB6454457.1"/>
    <property type="molecule type" value="Genomic_DNA"/>
</dbReference>
<comment type="caution">
    <text evidence="1">The sequence shown here is derived from an EMBL/GenBank/DDBJ whole genome shotgun (WGS) entry which is preliminary data.</text>
</comment>
<reference evidence="1 2" key="1">
    <citation type="submission" date="2020-08" db="EMBL/GenBank/DDBJ databases">
        <title>Genomic Encyclopedia of Type Strains, Phase IV (KMG-IV): sequencing the most valuable type-strain genomes for metagenomic binning, comparative biology and taxonomic classification.</title>
        <authorList>
            <person name="Goeker M."/>
        </authorList>
    </citation>
    <scope>NUCLEOTIDE SEQUENCE [LARGE SCALE GENOMIC DNA]</scope>
    <source>
        <strain evidence="1 2">DSM 19612</strain>
    </source>
</reference>
<evidence type="ECO:0000313" key="1">
    <source>
        <dbReference type="EMBL" id="MBB6454457.1"/>
    </source>
</evidence>